<accession>A0A919BRA0</accession>
<gene>
    <name evidence="2" type="ORF">GCM10017161_39870</name>
</gene>
<sequence>MELFKVTENSEIRKYIGLLYSELFGQQAVPSEEQFDNIFSQLQEPNNSHDAYCLKENNETVAFFTLGESFSIFAHGKYGIINELWVSEAFRSKGVGKIVIQEILKIGSERNWKRIDVSAPPSEEWDRTFNFYQKNGFTFTGRKLKVYL</sequence>
<dbReference type="InterPro" id="IPR016181">
    <property type="entry name" value="Acyl_CoA_acyltransferase"/>
</dbReference>
<dbReference type="AlphaFoldDB" id="A0A919BRA0"/>
<reference evidence="2" key="1">
    <citation type="journal article" date="2014" name="Int. J. Syst. Evol. Microbiol.">
        <title>Complete genome sequence of Corynebacterium casei LMG S-19264T (=DSM 44701T), isolated from a smear-ripened cheese.</title>
        <authorList>
            <consortium name="US DOE Joint Genome Institute (JGI-PGF)"/>
            <person name="Walter F."/>
            <person name="Albersmeier A."/>
            <person name="Kalinowski J."/>
            <person name="Ruckert C."/>
        </authorList>
    </citation>
    <scope>NUCLEOTIDE SEQUENCE</scope>
    <source>
        <strain evidence="2">KCTC 42731</strain>
    </source>
</reference>
<comment type="caution">
    <text evidence="2">The sequence shown here is derived from an EMBL/GenBank/DDBJ whole genome shotgun (WGS) entry which is preliminary data.</text>
</comment>
<feature type="domain" description="N-acetyltransferase" evidence="1">
    <location>
        <begin position="1"/>
        <end position="148"/>
    </location>
</feature>
<dbReference type="PROSITE" id="PS51186">
    <property type="entry name" value="GNAT"/>
    <property type="match status" value="1"/>
</dbReference>
<dbReference type="Gene3D" id="3.40.630.30">
    <property type="match status" value="1"/>
</dbReference>
<reference evidence="2" key="2">
    <citation type="submission" date="2020-09" db="EMBL/GenBank/DDBJ databases">
        <authorList>
            <person name="Sun Q."/>
            <person name="Kim S."/>
        </authorList>
    </citation>
    <scope>NUCLEOTIDE SEQUENCE</scope>
    <source>
        <strain evidence="2">KCTC 42731</strain>
    </source>
</reference>
<dbReference type="RefSeq" id="WP_189774357.1">
    <property type="nucleotide sequence ID" value="NZ_BNCK01000012.1"/>
</dbReference>
<evidence type="ECO:0000313" key="2">
    <source>
        <dbReference type="EMBL" id="GHG06238.1"/>
    </source>
</evidence>
<keyword evidence="3" id="KW-1185">Reference proteome</keyword>
<organism evidence="2 3">
    <name type="scientific">Thalassotalea marina</name>
    <dbReference type="NCBI Taxonomy" id="1673741"/>
    <lineage>
        <taxon>Bacteria</taxon>
        <taxon>Pseudomonadati</taxon>
        <taxon>Pseudomonadota</taxon>
        <taxon>Gammaproteobacteria</taxon>
        <taxon>Alteromonadales</taxon>
        <taxon>Colwelliaceae</taxon>
        <taxon>Thalassotalea</taxon>
    </lineage>
</organism>
<dbReference type="EMBL" id="BNCK01000012">
    <property type="protein sequence ID" value="GHG06238.1"/>
    <property type="molecule type" value="Genomic_DNA"/>
</dbReference>
<proteinExistence type="predicted"/>
<dbReference type="SUPFAM" id="SSF55729">
    <property type="entry name" value="Acyl-CoA N-acyltransferases (Nat)"/>
    <property type="match status" value="1"/>
</dbReference>
<dbReference type="InterPro" id="IPR000182">
    <property type="entry name" value="GNAT_dom"/>
</dbReference>
<dbReference type="Pfam" id="PF00583">
    <property type="entry name" value="Acetyltransf_1"/>
    <property type="match status" value="1"/>
</dbReference>
<name>A0A919BRA0_9GAMM</name>
<dbReference type="GO" id="GO:0016747">
    <property type="term" value="F:acyltransferase activity, transferring groups other than amino-acyl groups"/>
    <property type="evidence" value="ECO:0007669"/>
    <property type="project" value="InterPro"/>
</dbReference>
<evidence type="ECO:0000313" key="3">
    <source>
        <dbReference type="Proteomes" id="UP000623842"/>
    </source>
</evidence>
<evidence type="ECO:0000259" key="1">
    <source>
        <dbReference type="PROSITE" id="PS51186"/>
    </source>
</evidence>
<protein>
    <recommendedName>
        <fullName evidence="1">N-acetyltransferase domain-containing protein</fullName>
    </recommendedName>
</protein>
<dbReference type="Proteomes" id="UP000623842">
    <property type="component" value="Unassembled WGS sequence"/>
</dbReference>
<dbReference type="CDD" id="cd04301">
    <property type="entry name" value="NAT_SF"/>
    <property type="match status" value="1"/>
</dbReference>